<dbReference type="FunFam" id="3.40.30.10:FF:000003">
    <property type="entry name" value="Peroxiredoxin 1"/>
    <property type="match status" value="1"/>
</dbReference>
<accession>A0A397GTE6</accession>
<dbReference type="InterPro" id="IPR013766">
    <property type="entry name" value="Thioredoxin_domain"/>
</dbReference>
<comment type="caution">
    <text evidence="10">The sequence shown here is derived from an EMBL/GenBank/DDBJ whole genome shotgun (WGS) entry which is preliminary data.</text>
</comment>
<reference evidence="10 11" key="1">
    <citation type="submission" date="2018-08" db="EMBL/GenBank/DDBJ databases">
        <title>Genome and evolution of the arbuscular mycorrhizal fungus Diversispora epigaea (formerly Glomus versiforme) and its bacterial endosymbionts.</title>
        <authorList>
            <person name="Sun X."/>
            <person name="Fei Z."/>
            <person name="Harrison M."/>
        </authorList>
    </citation>
    <scope>NUCLEOTIDE SEQUENCE [LARGE SCALE GENOMIC DNA]</scope>
    <source>
        <strain evidence="10 11">IT104</strain>
    </source>
</reference>
<dbReference type="Proteomes" id="UP000266861">
    <property type="component" value="Unassembled WGS sequence"/>
</dbReference>
<proteinExistence type="inferred from homology"/>
<dbReference type="SUPFAM" id="SSF52833">
    <property type="entry name" value="Thioredoxin-like"/>
    <property type="match status" value="1"/>
</dbReference>
<dbReference type="PROSITE" id="PS51352">
    <property type="entry name" value="THIOREDOXIN_2"/>
    <property type="match status" value="1"/>
</dbReference>
<evidence type="ECO:0000256" key="4">
    <source>
        <dbReference type="ARBA" id="ARBA00022862"/>
    </source>
</evidence>
<dbReference type="InterPro" id="IPR019479">
    <property type="entry name" value="Peroxiredoxin_C"/>
</dbReference>
<dbReference type="GO" id="GO:0006979">
    <property type="term" value="P:response to oxidative stress"/>
    <property type="evidence" value="ECO:0007669"/>
    <property type="project" value="TreeGrafter"/>
</dbReference>
<dbReference type="GO" id="GO:0005829">
    <property type="term" value="C:cytosol"/>
    <property type="evidence" value="ECO:0007669"/>
    <property type="project" value="TreeGrafter"/>
</dbReference>
<organism evidence="10 11">
    <name type="scientific">Diversispora epigaea</name>
    <dbReference type="NCBI Taxonomy" id="1348612"/>
    <lineage>
        <taxon>Eukaryota</taxon>
        <taxon>Fungi</taxon>
        <taxon>Fungi incertae sedis</taxon>
        <taxon>Mucoromycota</taxon>
        <taxon>Glomeromycotina</taxon>
        <taxon>Glomeromycetes</taxon>
        <taxon>Diversisporales</taxon>
        <taxon>Diversisporaceae</taxon>
        <taxon>Diversispora</taxon>
    </lineage>
</organism>
<feature type="domain" description="Thioredoxin" evidence="9">
    <location>
        <begin position="77"/>
        <end position="235"/>
    </location>
</feature>
<keyword evidence="4" id="KW-0049">Antioxidant</keyword>
<dbReference type="Pfam" id="PF00578">
    <property type="entry name" value="AhpC-TSA"/>
    <property type="match status" value="1"/>
</dbReference>
<comment type="catalytic activity">
    <reaction evidence="8">
        <text>a hydroperoxide + [thioredoxin]-dithiol = an alcohol + [thioredoxin]-disulfide + H2O</text>
        <dbReference type="Rhea" id="RHEA:62620"/>
        <dbReference type="Rhea" id="RHEA-COMP:10698"/>
        <dbReference type="Rhea" id="RHEA-COMP:10700"/>
        <dbReference type="ChEBI" id="CHEBI:15377"/>
        <dbReference type="ChEBI" id="CHEBI:29950"/>
        <dbReference type="ChEBI" id="CHEBI:30879"/>
        <dbReference type="ChEBI" id="CHEBI:35924"/>
        <dbReference type="ChEBI" id="CHEBI:50058"/>
        <dbReference type="EC" id="1.11.1.24"/>
    </reaction>
</comment>
<dbReference type="PANTHER" id="PTHR10681">
    <property type="entry name" value="THIOREDOXIN PEROXIDASE"/>
    <property type="match status" value="1"/>
</dbReference>
<keyword evidence="6" id="KW-1015">Disulfide bond</keyword>
<dbReference type="GO" id="GO:0008379">
    <property type="term" value="F:thioredoxin peroxidase activity"/>
    <property type="evidence" value="ECO:0007669"/>
    <property type="project" value="TreeGrafter"/>
</dbReference>
<dbReference type="InterPro" id="IPR000866">
    <property type="entry name" value="AhpC/TSA"/>
</dbReference>
<dbReference type="PANTHER" id="PTHR10681:SF128">
    <property type="entry name" value="THIOREDOXIN-DEPENDENT PEROXIDE REDUCTASE, MITOCHONDRIAL"/>
    <property type="match status" value="1"/>
</dbReference>
<evidence type="ECO:0000256" key="6">
    <source>
        <dbReference type="ARBA" id="ARBA00023157"/>
    </source>
</evidence>
<dbReference type="InterPro" id="IPR036249">
    <property type="entry name" value="Thioredoxin-like_sf"/>
</dbReference>
<dbReference type="OrthoDB" id="185659at2759"/>
<evidence type="ECO:0000256" key="3">
    <source>
        <dbReference type="ARBA" id="ARBA00022559"/>
    </source>
</evidence>
<dbReference type="CDD" id="cd03015">
    <property type="entry name" value="PRX_Typ2cys"/>
    <property type="match status" value="1"/>
</dbReference>
<dbReference type="GO" id="GO:0033554">
    <property type="term" value="P:cellular response to stress"/>
    <property type="evidence" value="ECO:0007669"/>
    <property type="project" value="TreeGrafter"/>
</dbReference>
<dbReference type="InterPro" id="IPR050217">
    <property type="entry name" value="Peroxiredoxin"/>
</dbReference>
<dbReference type="Pfam" id="PF10417">
    <property type="entry name" value="1-cysPrx_C"/>
    <property type="match status" value="1"/>
</dbReference>
<dbReference type="GO" id="GO:0042744">
    <property type="term" value="P:hydrogen peroxide catabolic process"/>
    <property type="evidence" value="ECO:0007669"/>
    <property type="project" value="TreeGrafter"/>
</dbReference>
<dbReference type="EC" id="1.11.1.24" evidence="2"/>
<evidence type="ECO:0000256" key="8">
    <source>
        <dbReference type="ARBA" id="ARBA00049091"/>
    </source>
</evidence>
<dbReference type="EMBL" id="PQFF01000397">
    <property type="protein sequence ID" value="RHZ52938.1"/>
    <property type="molecule type" value="Genomic_DNA"/>
</dbReference>
<keyword evidence="5" id="KW-0560">Oxidoreductase</keyword>
<evidence type="ECO:0000256" key="2">
    <source>
        <dbReference type="ARBA" id="ARBA00013017"/>
    </source>
</evidence>
<sequence>MLAFRNRLMRNVSARILRPTLPITVAKKPLSYSKPQNQEIGEEYTATSTITRLSGPGPGPGRAMKARKIKRFDDSVAKVSRPAPFWEAKAVFENQISSLSLSNFESKFLVMIFYPLDFTFVCPTELTAFSDRIKEFKEINTEVIGISCDSEHTHYNWNKVPRNRGGLGNLKYPLISDFSKRISEDYGVLCEDKSFPFRGTIIIDDKGIIRVINIGDTQIGRSVDEVLRLVQAIQFANQYGEVCPANWKKGDSTIIPDQEKAQSYFSQLK</sequence>
<evidence type="ECO:0000256" key="7">
    <source>
        <dbReference type="ARBA" id="ARBA00023284"/>
    </source>
</evidence>
<dbReference type="GO" id="GO:0045454">
    <property type="term" value="P:cell redox homeostasis"/>
    <property type="evidence" value="ECO:0007669"/>
    <property type="project" value="TreeGrafter"/>
</dbReference>
<dbReference type="STRING" id="1348612.A0A397GTE6"/>
<gene>
    <name evidence="10" type="ORF">Glove_454g10</name>
</gene>
<evidence type="ECO:0000259" key="9">
    <source>
        <dbReference type="PROSITE" id="PS51352"/>
    </source>
</evidence>
<keyword evidence="7" id="KW-0676">Redox-active center</keyword>
<protein>
    <recommendedName>
        <fullName evidence="2">thioredoxin-dependent peroxiredoxin</fullName>
        <ecNumber evidence="2">1.11.1.24</ecNumber>
    </recommendedName>
</protein>
<dbReference type="Gene3D" id="3.40.30.10">
    <property type="entry name" value="Glutaredoxin"/>
    <property type="match status" value="1"/>
</dbReference>
<evidence type="ECO:0000313" key="10">
    <source>
        <dbReference type="EMBL" id="RHZ52938.1"/>
    </source>
</evidence>
<comment type="similarity">
    <text evidence="1">Belongs to the peroxiredoxin family. AhpC/Prx1 subfamily.</text>
</comment>
<evidence type="ECO:0000313" key="11">
    <source>
        <dbReference type="Proteomes" id="UP000266861"/>
    </source>
</evidence>
<evidence type="ECO:0000256" key="5">
    <source>
        <dbReference type="ARBA" id="ARBA00023002"/>
    </source>
</evidence>
<evidence type="ECO:0000256" key="1">
    <source>
        <dbReference type="ARBA" id="ARBA00009796"/>
    </source>
</evidence>
<dbReference type="AlphaFoldDB" id="A0A397GTE6"/>
<keyword evidence="11" id="KW-1185">Reference proteome</keyword>
<name>A0A397GTE6_9GLOM</name>
<keyword evidence="3" id="KW-0575">Peroxidase</keyword>